<protein>
    <submittedName>
        <fullName evidence="2">Uncharacterized protein</fullName>
    </submittedName>
</protein>
<dbReference type="RefSeq" id="XP_060411909.1">
    <property type="nucleotide sequence ID" value="XM_060561345.1"/>
</dbReference>
<accession>A0AAD8PVA4</accession>
<dbReference type="Proteomes" id="UP001230504">
    <property type="component" value="Unassembled WGS sequence"/>
</dbReference>
<name>A0AAD8PVA4_9PEZI</name>
<feature type="region of interest" description="Disordered" evidence="1">
    <location>
        <begin position="1"/>
        <end position="20"/>
    </location>
</feature>
<organism evidence="2 3">
    <name type="scientific">Colletotrichum navitas</name>
    <dbReference type="NCBI Taxonomy" id="681940"/>
    <lineage>
        <taxon>Eukaryota</taxon>
        <taxon>Fungi</taxon>
        <taxon>Dikarya</taxon>
        <taxon>Ascomycota</taxon>
        <taxon>Pezizomycotina</taxon>
        <taxon>Sordariomycetes</taxon>
        <taxon>Hypocreomycetidae</taxon>
        <taxon>Glomerellales</taxon>
        <taxon>Glomerellaceae</taxon>
        <taxon>Colletotrichum</taxon>
        <taxon>Colletotrichum graminicola species complex</taxon>
    </lineage>
</organism>
<evidence type="ECO:0000313" key="2">
    <source>
        <dbReference type="EMBL" id="KAK1584848.1"/>
    </source>
</evidence>
<evidence type="ECO:0000313" key="3">
    <source>
        <dbReference type="Proteomes" id="UP001230504"/>
    </source>
</evidence>
<dbReference type="GeneID" id="85445585"/>
<gene>
    <name evidence="2" type="ORF">LY79DRAFT_591869</name>
</gene>
<dbReference type="EMBL" id="JAHLJV010000050">
    <property type="protein sequence ID" value="KAK1584848.1"/>
    <property type="molecule type" value="Genomic_DNA"/>
</dbReference>
<dbReference type="AlphaFoldDB" id="A0AAD8PVA4"/>
<feature type="compositionally biased region" description="Polar residues" evidence="1">
    <location>
        <begin position="64"/>
        <end position="74"/>
    </location>
</feature>
<feature type="region of interest" description="Disordered" evidence="1">
    <location>
        <begin position="32"/>
        <end position="122"/>
    </location>
</feature>
<sequence length="181" mass="20643">MNWTEGALARHSRGRGWNPELAKQRQYFAKARAGFRVTSKPDLASISILPRRPESPTVRPGKQPSRTLMESSPHFQHRQSPHGDNGERHVGHSLHQRQQEVKPSMDGRGFPKPHGSMHTSAKRRHIVGDEEALDVKRRRLLQKADWAGINVPKPIPFHFSAHLGLSQETYDWAARSFRSED</sequence>
<proteinExistence type="predicted"/>
<evidence type="ECO:0000256" key="1">
    <source>
        <dbReference type="SAM" id="MobiDB-lite"/>
    </source>
</evidence>
<comment type="caution">
    <text evidence="2">The sequence shown here is derived from an EMBL/GenBank/DDBJ whole genome shotgun (WGS) entry which is preliminary data.</text>
</comment>
<keyword evidence="3" id="KW-1185">Reference proteome</keyword>
<reference evidence="2" key="1">
    <citation type="submission" date="2021-06" db="EMBL/GenBank/DDBJ databases">
        <title>Comparative genomics, transcriptomics and evolutionary studies reveal genomic signatures of adaptation to plant cell wall in hemibiotrophic fungi.</title>
        <authorList>
            <consortium name="DOE Joint Genome Institute"/>
            <person name="Baroncelli R."/>
            <person name="Diaz J.F."/>
            <person name="Benocci T."/>
            <person name="Peng M."/>
            <person name="Battaglia E."/>
            <person name="Haridas S."/>
            <person name="Andreopoulos W."/>
            <person name="Labutti K."/>
            <person name="Pangilinan J."/>
            <person name="Floch G.L."/>
            <person name="Makela M.R."/>
            <person name="Henrissat B."/>
            <person name="Grigoriev I.V."/>
            <person name="Crouch J.A."/>
            <person name="De Vries R.P."/>
            <person name="Sukno S.A."/>
            <person name="Thon M.R."/>
        </authorList>
    </citation>
    <scope>NUCLEOTIDE SEQUENCE</scope>
    <source>
        <strain evidence="2">CBS 125086</strain>
    </source>
</reference>